<gene>
    <name evidence="1" type="ORF">PVAG01_04751</name>
</gene>
<protein>
    <submittedName>
        <fullName evidence="1">Cytochrome p450 pisatin</fullName>
    </submittedName>
</protein>
<name>A0ABR4PI38_9HELO</name>
<dbReference type="PRINTS" id="PR00463">
    <property type="entry name" value="EP450I"/>
</dbReference>
<accession>A0ABR4PI38</accession>
<dbReference type="InterPro" id="IPR050121">
    <property type="entry name" value="Cytochrome_P450_monoxygenase"/>
</dbReference>
<comment type="caution">
    <text evidence="1">The sequence shown here is derived from an EMBL/GenBank/DDBJ whole genome shotgun (WGS) entry which is preliminary data.</text>
</comment>
<dbReference type="InterPro" id="IPR036396">
    <property type="entry name" value="Cyt_P450_sf"/>
</dbReference>
<dbReference type="PANTHER" id="PTHR24305">
    <property type="entry name" value="CYTOCHROME P450"/>
    <property type="match status" value="1"/>
</dbReference>
<reference evidence="1 2" key="1">
    <citation type="submission" date="2024-06" db="EMBL/GenBank/DDBJ databases">
        <title>Complete genome of Phlyctema vagabunda strain 19-DSS-EL-015.</title>
        <authorList>
            <person name="Fiorenzani C."/>
        </authorList>
    </citation>
    <scope>NUCLEOTIDE SEQUENCE [LARGE SCALE GENOMIC DNA]</scope>
    <source>
        <strain evidence="1 2">19-DSS-EL-015</strain>
    </source>
</reference>
<sequence>MEQLEVGALTSSLLGLFPSLHQPLLSLLQKLSRGAPKGVAFIEAYSEHLIEARREEKVSDEGPSDFIAKFLKIQNENPAKITDKDIRVSAVANVGAGSDTTSITLSAILYCLCKNPSTMKKLRQELDDATNSGFISDPITFQQAQSLPYLQAVIKEGLRIHPATGFTMPRIVPKGGKEITGHYFPAGTVVGINSWVAHRNKEVFGSDAYLFRPERWLEKESSKYLDAYFFSFGQGSRTCIRKNISLLEISKAIPQVVRYIDFHLENEAEWHCMNHWFVKPKNFTCCATKRSVK</sequence>
<dbReference type="Proteomes" id="UP001629113">
    <property type="component" value="Unassembled WGS sequence"/>
</dbReference>
<dbReference type="Pfam" id="PF00067">
    <property type="entry name" value="p450"/>
    <property type="match status" value="1"/>
</dbReference>
<dbReference type="InterPro" id="IPR002401">
    <property type="entry name" value="Cyt_P450_E_grp-I"/>
</dbReference>
<keyword evidence="2" id="KW-1185">Reference proteome</keyword>
<dbReference type="InterPro" id="IPR001128">
    <property type="entry name" value="Cyt_P450"/>
</dbReference>
<dbReference type="EMBL" id="JBFCZG010000004">
    <property type="protein sequence ID" value="KAL3423004.1"/>
    <property type="molecule type" value="Genomic_DNA"/>
</dbReference>
<organism evidence="1 2">
    <name type="scientific">Phlyctema vagabunda</name>
    <dbReference type="NCBI Taxonomy" id="108571"/>
    <lineage>
        <taxon>Eukaryota</taxon>
        <taxon>Fungi</taxon>
        <taxon>Dikarya</taxon>
        <taxon>Ascomycota</taxon>
        <taxon>Pezizomycotina</taxon>
        <taxon>Leotiomycetes</taxon>
        <taxon>Helotiales</taxon>
        <taxon>Dermateaceae</taxon>
        <taxon>Phlyctema</taxon>
    </lineage>
</organism>
<dbReference type="SUPFAM" id="SSF48264">
    <property type="entry name" value="Cytochrome P450"/>
    <property type="match status" value="1"/>
</dbReference>
<dbReference type="PANTHER" id="PTHR24305:SF190">
    <property type="entry name" value="P450, PUTATIVE (EUROFUNG)-RELATED"/>
    <property type="match status" value="1"/>
</dbReference>
<proteinExistence type="predicted"/>
<dbReference type="PRINTS" id="PR00385">
    <property type="entry name" value="P450"/>
</dbReference>
<evidence type="ECO:0000313" key="2">
    <source>
        <dbReference type="Proteomes" id="UP001629113"/>
    </source>
</evidence>
<dbReference type="Gene3D" id="1.10.630.10">
    <property type="entry name" value="Cytochrome P450"/>
    <property type="match status" value="1"/>
</dbReference>
<evidence type="ECO:0000313" key="1">
    <source>
        <dbReference type="EMBL" id="KAL3423004.1"/>
    </source>
</evidence>